<feature type="domain" description="YcaO" evidence="1">
    <location>
        <begin position="1"/>
        <end position="71"/>
    </location>
</feature>
<evidence type="ECO:0000313" key="2">
    <source>
        <dbReference type="EMBL" id="VBA41718.1"/>
    </source>
</evidence>
<evidence type="ECO:0000259" key="1">
    <source>
        <dbReference type="PROSITE" id="PS51664"/>
    </source>
</evidence>
<proteinExistence type="predicted"/>
<evidence type="ECO:0000313" key="3">
    <source>
        <dbReference type="Proteomes" id="UP000267289"/>
    </source>
</evidence>
<dbReference type="PROSITE" id="PS51664">
    <property type="entry name" value="YCAO"/>
    <property type="match status" value="1"/>
</dbReference>
<accession>A0A498Q682</accession>
<dbReference type="InterPro" id="IPR003776">
    <property type="entry name" value="YcaO-like_dom"/>
</dbReference>
<sequence>MPAFLDPETLPIELRTLLEQVQTRIGREVWLIDVTTDLGVSSTLAYSTWPARPIPARVRRVAIAVLASIEL</sequence>
<protein>
    <recommendedName>
        <fullName evidence="1">YcaO domain-containing protein</fullName>
    </recommendedName>
</protein>
<organism evidence="2 3">
    <name type="scientific">Mycobacterium innocens</name>
    <dbReference type="NCBI Taxonomy" id="2341083"/>
    <lineage>
        <taxon>Bacteria</taxon>
        <taxon>Bacillati</taxon>
        <taxon>Actinomycetota</taxon>
        <taxon>Actinomycetes</taxon>
        <taxon>Mycobacteriales</taxon>
        <taxon>Mycobacteriaceae</taxon>
        <taxon>Mycobacterium</taxon>
    </lineage>
</organism>
<dbReference type="AlphaFoldDB" id="A0A498Q682"/>
<dbReference type="Gene3D" id="3.30.160.660">
    <property type="match status" value="1"/>
</dbReference>
<gene>
    <name evidence="2" type="ORF">LAUMK13_03673</name>
</gene>
<dbReference type="EMBL" id="UPHQ01000192">
    <property type="protein sequence ID" value="VBA41718.1"/>
    <property type="molecule type" value="Genomic_DNA"/>
</dbReference>
<keyword evidence="3" id="KW-1185">Reference proteome</keyword>
<reference evidence="2 3" key="1">
    <citation type="submission" date="2018-09" db="EMBL/GenBank/DDBJ databases">
        <authorList>
            <person name="Tagini F."/>
        </authorList>
    </citation>
    <scope>NUCLEOTIDE SEQUENCE [LARGE SCALE GENOMIC DNA]</scope>
    <source>
        <strain evidence="2 3">MK13</strain>
    </source>
</reference>
<name>A0A498Q682_9MYCO</name>
<dbReference type="Proteomes" id="UP000267289">
    <property type="component" value="Unassembled WGS sequence"/>
</dbReference>